<keyword evidence="2" id="KW-1185">Reference proteome</keyword>
<dbReference type="RefSeq" id="WP_143281612.1">
    <property type="nucleotide sequence ID" value="NZ_AP014576.1"/>
</dbReference>
<reference evidence="2" key="1">
    <citation type="submission" date="2016-01" db="EMBL/GenBank/DDBJ databases">
        <authorList>
            <person name="Peeters C."/>
        </authorList>
    </citation>
    <scope>NUCLEOTIDE SEQUENCE [LARGE SCALE GENOMIC DNA]</scope>
</reference>
<gene>
    <name evidence="1" type="ORF">AWB70_01008</name>
</gene>
<name>A0A158FJL8_CABCO</name>
<evidence type="ECO:0000313" key="2">
    <source>
        <dbReference type="Proteomes" id="UP000054740"/>
    </source>
</evidence>
<dbReference type="AlphaFoldDB" id="A0A158FJL8"/>
<evidence type="ECO:0000313" key="1">
    <source>
        <dbReference type="EMBL" id="SAL20116.1"/>
    </source>
</evidence>
<organism evidence="1 2">
    <name type="scientific">Caballeronia cordobensis</name>
    <name type="common">Burkholderia cordobensis</name>
    <dbReference type="NCBI Taxonomy" id="1353886"/>
    <lineage>
        <taxon>Bacteria</taxon>
        <taxon>Pseudomonadati</taxon>
        <taxon>Pseudomonadota</taxon>
        <taxon>Betaproteobacteria</taxon>
        <taxon>Burkholderiales</taxon>
        <taxon>Burkholderiaceae</taxon>
        <taxon>Caballeronia</taxon>
    </lineage>
</organism>
<dbReference type="Proteomes" id="UP000054740">
    <property type="component" value="Unassembled WGS sequence"/>
</dbReference>
<protein>
    <submittedName>
        <fullName evidence="1">Uncharacterized protein</fullName>
    </submittedName>
</protein>
<accession>A0A158FJL8</accession>
<proteinExistence type="predicted"/>
<sequence length="118" mass="13145">MPLSVSALAQLPRIRSDRTSSALRAEVARWFHPASRARVSRFGRIYPGGSRYVCVSAPKSGGLFALYFFHHGAGDWRIYPPWGIGPSIVYWSINIAMPERQSQAAVGQQKRIRSAIES</sequence>
<dbReference type="EMBL" id="FCNY02000002">
    <property type="protein sequence ID" value="SAL20116.1"/>
    <property type="molecule type" value="Genomic_DNA"/>
</dbReference>